<dbReference type="InterPro" id="IPR045001">
    <property type="entry name" value="DRG"/>
</dbReference>
<proteinExistence type="predicted"/>
<evidence type="ECO:0000256" key="1">
    <source>
        <dbReference type="ARBA" id="ARBA00023134"/>
    </source>
</evidence>
<comment type="caution">
    <text evidence="3">The sequence shown here is derived from an EMBL/GenBank/DDBJ whole genome shotgun (WGS) entry which is preliminary data.</text>
</comment>
<dbReference type="InterPro" id="IPR012676">
    <property type="entry name" value="TGS-like"/>
</dbReference>
<reference evidence="3 4" key="1">
    <citation type="submission" date="2017-04" db="EMBL/GenBank/DDBJ databases">
        <title>Novel microbial lineages endemic to geothermal iron-oxide mats fill important gaps in the evolutionary history of Archaea.</title>
        <authorList>
            <person name="Jay Z.J."/>
            <person name="Beam J.P."/>
            <person name="Dlakic M."/>
            <person name="Rusch D.B."/>
            <person name="Kozubal M.A."/>
            <person name="Inskeep W.P."/>
        </authorList>
    </citation>
    <scope>NUCLEOTIDE SEQUENCE [LARGE SCALE GENOMIC DNA]</scope>
    <source>
        <strain evidence="3">BE_D</strain>
    </source>
</reference>
<dbReference type="Pfam" id="PF16897">
    <property type="entry name" value="MMR_HSR1_Xtn"/>
    <property type="match status" value="1"/>
</dbReference>
<dbReference type="InterPro" id="IPR027417">
    <property type="entry name" value="P-loop_NTPase"/>
</dbReference>
<dbReference type="SUPFAM" id="SSF52540">
    <property type="entry name" value="P-loop containing nucleoside triphosphate hydrolases"/>
    <property type="match status" value="1"/>
</dbReference>
<dbReference type="PANTHER" id="PTHR43127">
    <property type="entry name" value="DEVELOPMENTALLY-REGULATED GTP-BINDING PROTEIN 2"/>
    <property type="match status" value="1"/>
</dbReference>
<evidence type="ECO:0000259" key="2">
    <source>
        <dbReference type="PROSITE" id="PS51880"/>
    </source>
</evidence>
<dbReference type="Pfam" id="PF02824">
    <property type="entry name" value="TGS"/>
    <property type="match status" value="1"/>
</dbReference>
<evidence type="ECO:0000313" key="3">
    <source>
        <dbReference type="EMBL" id="PSN86337.1"/>
    </source>
</evidence>
<dbReference type="GO" id="GO:0003924">
    <property type="term" value="F:GTPase activity"/>
    <property type="evidence" value="ECO:0007669"/>
    <property type="project" value="InterPro"/>
</dbReference>
<accession>A0A2R6AIX1</accession>
<dbReference type="CDD" id="cd01666">
    <property type="entry name" value="TGS_DRG"/>
    <property type="match status" value="1"/>
</dbReference>
<keyword evidence="1" id="KW-0342">GTP-binding</keyword>
<dbReference type="EMBL" id="NEXD01000008">
    <property type="protein sequence ID" value="PSN86337.1"/>
    <property type="molecule type" value="Genomic_DNA"/>
</dbReference>
<keyword evidence="1" id="KW-0547">Nucleotide-binding</keyword>
<dbReference type="Gene3D" id="3.40.50.300">
    <property type="entry name" value="P-loop containing nucleotide triphosphate hydrolases"/>
    <property type="match status" value="1"/>
</dbReference>
<dbReference type="PRINTS" id="PR00326">
    <property type="entry name" value="GTP1OBG"/>
</dbReference>
<dbReference type="Proteomes" id="UP000240569">
    <property type="component" value="Unassembled WGS sequence"/>
</dbReference>
<dbReference type="AlphaFoldDB" id="A0A2R6AIX1"/>
<name>A0A2R6AIX1_9ARCH</name>
<dbReference type="Pfam" id="PF01926">
    <property type="entry name" value="MMR_HSR1"/>
    <property type="match status" value="1"/>
</dbReference>
<dbReference type="PROSITE" id="PS51880">
    <property type="entry name" value="TGS"/>
    <property type="match status" value="1"/>
</dbReference>
<dbReference type="InterPro" id="IPR012675">
    <property type="entry name" value="Beta-grasp_dom_sf"/>
</dbReference>
<organism evidence="3 4">
    <name type="scientific">Candidatus Marsarchaeota G1 archaeon BE_D</name>
    <dbReference type="NCBI Taxonomy" id="1978156"/>
    <lineage>
        <taxon>Archaea</taxon>
        <taxon>Candidatus Marsarchaeota</taxon>
        <taxon>Candidatus Marsarchaeota group 1</taxon>
    </lineage>
</organism>
<feature type="domain" description="TGS" evidence="2">
    <location>
        <begin position="306"/>
        <end position="381"/>
    </location>
</feature>
<dbReference type="InterPro" id="IPR004095">
    <property type="entry name" value="TGS"/>
</dbReference>
<gene>
    <name evidence="3" type="ORF">B9Q02_02810</name>
</gene>
<dbReference type="InterPro" id="IPR006073">
    <property type="entry name" value="GTP-bd"/>
</dbReference>
<protein>
    <recommendedName>
        <fullName evidence="2">TGS domain-containing protein</fullName>
    </recommendedName>
</protein>
<dbReference type="Gene3D" id="3.10.20.30">
    <property type="match status" value="1"/>
</dbReference>
<evidence type="ECO:0000313" key="4">
    <source>
        <dbReference type="Proteomes" id="UP000240569"/>
    </source>
</evidence>
<dbReference type="GO" id="GO:0005525">
    <property type="term" value="F:GTP binding"/>
    <property type="evidence" value="ECO:0007669"/>
    <property type="project" value="UniProtKB-KW"/>
</dbReference>
<dbReference type="SUPFAM" id="SSF81271">
    <property type="entry name" value="TGS-like"/>
    <property type="match status" value="1"/>
</dbReference>
<dbReference type="InterPro" id="IPR031662">
    <property type="entry name" value="GTP-binding_2"/>
</dbReference>
<sequence length="382" mass="42114">MPTNLPPQAQALWVKAQEAKTKQEKLELLEQFLSAIPDHKGTEKLRHQIRHQIAVLKEELEEERMRRKGKGVSYLVEKEGAAQIALIGVPDSGKTLVFNTLTGLNHPSTSVNFETQRPTPGMMVYLDLMFQIVDTPSIFEGQNRFTSLATTTARNADVIALVIDSTQAIEAQVALLTSVLERNHVFLRPLKAQVKIIKRATGGVNVMATGNPKCTNKEVAELLRQYGITNALVVINGPADLDDVEAAVLQGSLVKPSVVVLTKSDSLSSQNAIQKLEKLLPYSPVLNFSTNEFKQKFGETVFSLAQIIRIYTKPLNEKSRSARPLILKKGSTVMDVVKSVHSKLLETFEYARVWGSSVKFGGAKVGLDHELADGDVIEIHAR</sequence>